<dbReference type="EMBL" id="JAVRRD010000011">
    <property type="protein sequence ID" value="KAK5053729.1"/>
    <property type="molecule type" value="Genomic_DNA"/>
</dbReference>
<accession>A0AAV9NBC8</accession>
<dbReference type="RefSeq" id="XP_064706854.1">
    <property type="nucleotide sequence ID" value="XM_064845309.1"/>
</dbReference>
<gene>
    <name evidence="3" type="ORF">LTR84_001690</name>
</gene>
<keyword evidence="4" id="KW-1185">Reference proteome</keyword>
<dbReference type="AlphaFoldDB" id="A0AAV9NBC8"/>
<dbReference type="Pfam" id="PF21730">
    <property type="entry name" value="Vma22_CCDC115"/>
    <property type="match status" value="2"/>
</dbReference>
<evidence type="ECO:0000256" key="2">
    <source>
        <dbReference type="SAM" id="MobiDB-lite"/>
    </source>
</evidence>
<comment type="caution">
    <text evidence="3">The sequence shown here is derived from an EMBL/GenBank/DDBJ whole genome shotgun (WGS) entry which is preliminary data.</text>
</comment>
<dbReference type="PANTHER" id="PTHR31996:SF2">
    <property type="entry name" value="COILED-COIL DOMAIN-CONTAINING PROTEIN 115"/>
    <property type="match status" value="1"/>
</dbReference>
<feature type="region of interest" description="Disordered" evidence="2">
    <location>
        <begin position="1"/>
        <end position="49"/>
    </location>
</feature>
<dbReference type="GO" id="GO:1990871">
    <property type="term" value="C:Vma12-Vma22 assembly complex"/>
    <property type="evidence" value="ECO:0007669"/>
    <property type="project" value="TreeGrafter"/>
</dbReference>
<protein>
    <recommendedName>
        <fullName evidence="1">Vacuolar ATPase assembly protein VMA22</fullName>
    </recommendedName>
</protein>
<feature type="compositionally biased region" description="Basic and acidic residues" evidence="2">
    <location>
        <begin position="144"/>
        <end position="177"/>
    </location>
</feature>
<dbReference type="GO" id="GO:0070072">
    <property type="term" value="P:vacuolar proton-transporting V-type ATPase complex assembly"/>
    <property type="evidence" value="ECO:0007669"/>
    <property type="project" value="InterPro"/>
</dbReference>
<feature type="region of interest" description="Disordered" evidence="2">
    <location>
        <begin position="116"/>
        <end position="231"/>
    </location>
</feature>
<proteinExistence type="predicted"/>
<sequence>MAAAAPSSYPSPPSSRTSSPSPTAEQAGPSDGQIGPGRTGSPSDKDTSLSNLLDSLLESYLDLLDTYTTLRAQLSTDFSSGFLSLAQANRTSTLGPGRRYGEEGYDERMKASKLLQIKSKSSGEHDPRRMGRKATAIKPVNHPAEQRRDHEKHKHTDIVDAMQDDHDRNEKDGKDRLPNGPSDQTDPVSSLRQLPSHHPPSHPLTYTITSVPPPTNEDSDKDASLPKPKSSDPLRWYGILIPPHLRQCQVCFNTSTTSTIPDLISTMSSMAALENDIRLLRQEMGFLNEQTYVDIQEQPTT</sequence>
<evidence type="ECO:0000256" key="1">
    <source>
        <dbReference type="ARBA" id="ARBA00093634"/>
    </source>
</evidence>
<name>A0AAV9NBC8_9EURO</name>
<feature type="compositionally biased region" description="Low complexity" evidence="2">
    <location>
        <begin position="1"/>
        <end position="24"/>
    </location>
</feature>
<feature type="compositionally biased region" description="Basic and acidic residues" evidence="2">
    <location>
        <begin position="221"/>
        <end position="231"/>
    </location>
</feature>
<dbReference type="InterPro" id="IPR040357">
    <property type="entry name" value="Vma22/CCDC115"/>
</dbReference>
<evidence type="ECO:0000313" key="4">
    <source>
        <dbReference type="Proteomes" id="UP001358417"/>
    </source>
</evidence>
<dbReference type="Proteomes" id="UP001358417">
    <property type="component" value="Unassembled WGS sequence"/>
</dbReference>
<organism evidence="3 4">
    <name type="scientific">Exophiala bonariae</name>
    <dbReference type="NCBI Taxonomy" id="1690606"/>
    <lineage>
        <taxon>Eukaryota</taxon>
        <taxon>Fungi</taxon>
        <taxon>Dikarya</taxon>
        <taxon>Ascomycota</taxon>
        <taxon>Pezizomycotina</taxon>
        <taxon>Eurotiomycetes</taxon>
        <taxon>Chaetothyriomycetidae</taxon>
        <taxon>Chaetothyriales</taxon>
        <taxon>Herpotrichiellaceae</taxon>
        <taxon>Exophiala</taxon>
    </lineage>
</organism>
<evidence type="ECO:0000313" key="3">
    <source>
        <dbReference type="EMBL" id="KAK5053729.1"/>
    </source>
</evidence>
<reference evidence="3 4" key="1">
    <citation type="submission" date="2023-08" db="EMBL/GenBank/DDBJ databases">
        <title>Black Yeasts Isolated from many extreme environments.</title>
        <authorList>
            <person name="Coleine C."/>
            <person name="Stajich J.E."/>
            <person name="Selbmann L."/>
        </authorList>
    </citation>
    <scope>NUCLEOTIDE SEQUENCE [LARGE SCALE GENOMIC DNA]</scope>
    <source>
        <strain evidence="3 4">CCFEE 5792</strain>
    </source>
</reference>
<dbReference type="GO" id="GO:0051082">
    <property type="term" value="F:unfolded protein binding"/>
    <property type="evidence" value="ECO:0007669"/>
    <property type="project" value="TreeGrafter"/>
</dbReference>
<dbReference type="PANTHER" id="PTHR31996">
    <property type="entry name" value="COILED-COIL DOMAIN-CONTAINING PROTEIN 115"/>
    <property type="match status" value="1"/>
</dbReference>
<dbReference type="GeneID" id="89969906"/>